<gene>
    <name evidence="1" type="ORF">AAEJ74_05655</name>
</gene>
<dbReference type="Proteomes" id="UP001387447">
    <property type="component" value="Unassembled WGS sequence"/>
</dbReference>
<reference evidence="1 2" key="1">
    <citation type="journal article" date="2024" name="Front. Microbiol.">
        <title>Transcriptomic insights into the dominance of two phototrophs throughout the water column of a tropical hypersaline-alkaline crater lake (Dziani Dzaha, Mayotte).</title>
        <authorList>
            <person name="Duperron S."/>
            <person name="Halary S."/>
            <person name="Bouly J.-P."/>
            <person name="Roussel T."/>
            <person name="Hugoni M."/>
            <person name="Bruto M."/>
            <person name="Oger P."/>
            <person name="Duval C."/>
            <person name="Woo A."/>
            <person name="Jezequiel D."/>
            <person name="Ader M."/>
            <person name="Leboulanger C."/>
            <person name="Agogue H."/>
            <person name="Grossi V."/>
            <person name="Trousselier M."/>
            <person name="Bernard C."/>
        </authorList>
    </citation>
    <scope>NUCLEOTIDE SEQUENCE [LARGE SCALE GENOMIC DNA]</scope>
    <source>
        <strain evidence="1 2">PMC 851.14</strain>
    </source>
</reference>
<sequence>MWRHIYANFYIIASLESDRFWRKCCLSLTATGLDTATQTLND</sequence>
<evidence type="ECO:0000313" key="2">
    <source>
        <dbReference type="Proteomes" id="UP001387447"/>
    </source>
</evidence>
<accession>A0ABU9EGX6</accession>
<keyword evidence="2" id="KW-1185">Reference proteome</keyword>
<comment type="caution">
    <text evidence="1">The sequence shown here is derived from an EMBL/GenBank/DDBJ whole genome shotgun (WGS) entry which is preliminary data.</text>
</comment>
<name>A0ABU9EGX6_LIMFS</name>
<protein>
    <submittedName>
        <fullName evidence="1">Uncharacterized protein</fullName>
    </submittedName>
</protein>
<dbReference type="RefSeq" id="WP_260378635.1">
    <property type="nucleotide sequence ID" value="NZ_JBBWYZ010000004.1"/>
</dbReference>
<organism evidence="1 2">
    <name type="scientific">Limnospira fusiformis PMC 851.14</name>
    <dbReference type="NCBI Taxonomy" id="2219512"/>
    <lineage>
        <taxon>Bacteria</taxon>
        <taxon>Bacillati</taxon>
        <taxon>Cyanobacteriota</taxon>
        <taxon>Cyanophyceae</taxon>
        <taxon>Oscillatoriophycideae</taxon>
        <taxon>Oscillatoriales</taxon>
        <taxon>Sirenicapillariaceae</taxon>
        <taxon>Limnospira</taxon>
    </lineage>
</organism>
<evidence type="ECO:0000313" key="1">
    <source>
        <dbReference type="EMBL" id="MEK9511190.1"/>
    </source>
</evidence>
<dbReference type="EMBL" id="JBBWYZ010000004">
    <property type="protein sequence ID" value="MEK9511190.1"/>
    <property type="molecule type" value="Genomic_DNA"/>
</dbReference>
<proteinExistence type="predicted"/>